<proteinExistence type="predicted"/>
<keyword evidence="1" id="KW-0597">Phosphoprotein</keyword>
<dbReference type="Gene3D" id="3.30.750.24">
    <property type="entry name" value="STAS domain"/>
    <property type="match status" value="1"/>
</dbReference>
<dbReference type="SUPFAM" id="SSF52091">
    <property type="entry name" value="SpoIIaa-like"/>
    <property type="match status" value="1"/>
</dbReference>
<dbReference type="CDD" id="cd07041">
    <property type="entry name" value="STAS_RsbR_RsbS_like"/>
    <property type="match status" value="1"/>
</dbReference>
<dbReference type="InterPro" id="IPR012292">
    <property type="entry name" value="Globin/Proto"/>
</dbReference>
<dbReference type="PROSITE" id="PS50801">
    <property type="entry name" value="STAS"/>
    <property type="match status" value="1"/>
</dbReference>
<dbReference type="InterPro" id="IPR002645">
    <property type="entry name" value="STAS_dom"/>
</dbReference>
<reference evidence="4" key="1">
    <citation type="journal article" date="2019" name="Int. J. Syst. Evol. Microbiol.">
        <title>The Global Catalogue of Microorganisms (GCM) 10K type strain sequencing project: providing services to taxonomists for standard genome sequencing and annotation.</title>
        <authorList>
            <consortium name="The Broad Institute Genomics Platform"/>
            <consortium name="The Broad Institute Genome Sequencing Center for Infectious Disease"/>
            <person name="Wu L."/>
            <person name="Ma J."/>
        </authorList>
    </citation>
    <scope>NUCLEOTIDE SEQUENCE [LARGE SCALE GENOMIC DNA]</scope>
    <source>
        <strain evidence="4">CGMCC 1.15790</strain>
    </source>
</reference>
<evidence type="ECO:0000313" key="3">
    <source>
        <dbReference type="EMBL" id="MFC5629283.1"/>
    </source>
</evidence>
<accession>A0ABW0U813</accession>
<organism evidence="3 4">
    <name type="scientific">Aliibacillus thermotolerans</name>
    <dbReference type="NCBI Taxonomy" id="1834418"/>
    <lineage>
        <taxon>Bacteria</taxon>
        <taxon>Bacillati</taxon>
        <taxon>Bacillota</taxon>
        <taxon>Bacilli</taxon>
        <taxon>Bacillales</taxon>
        <taxon>Bacillaceae</taxon>
        <taxon>Aliibacillus</taxon>
    </lineage>
</organism>
<evidence type="ECO:0000256" key="1">
    <source>
        <dbReference type="ARBA" id="ARBA00022553"/>
    </source>
</evidence>
<evidence type="ECO:0000259" key="2">
    <source>
        <dbReference type="PROSITE" id="PS50801"/>
    </source>
</evidence>
<dbReference type="EMBL" id="JBHSPF010000058">
    <property type="protein sequence ID" value="MFC5629283.1"/>
    <property type="molecule type" value="Genomic_DNA"/>
</dbReference>
<evidence type="ECO:0000313" key="4">
    <source>
        <dbReference type="Proteomes" id="UP001596143"/>
    </source>
</evidence>
<dbReference type="InterPro" id="IPR051932">
    <property type="entry name" value="Bact_StressResp_Reg"/>
</dbReference>
<sequence>MQSSIVQMIESQKKEIVDRWQKEMESVSKEFGVDTLNMREHRDWNDDFIVVIFESIDADDGNLKGRFRQFVENLIQHGWSLGYFTKGLQIFRRILLDIMTTGETNLSKNMYDTFSEIENWTDCLTNQIVDEYSGNWENTFQLQQTALKELSAPVIPIFEHICVVPLIGTIDTERAQLIVDNLLEKVIEYRSHVVLIDITGVPVVDTMVAHHIIQSAEAVRLAGAECILVGIRPEIAQTTVNLGIDLNKIHTKSSLQKGIQTALKLTHKEIIDIKK</sequence>
<name>A0ABW0U813_9BACI</name>
<dbReference type="InterPro" id="IPR014792">
    <property type="entry name" value="RsbRA_N"/>
</dbReference>
<feature type="domain" description="STAS" evidence="2">
    <location>
        <begin position="151"/>
        <end position="262"/>
    </location>
</feature>
<dbReference type="Pfam" id="PF01740">
    <property type="entry name" value="STAS"/>
    <property type="match status" value="1"/>
</dbReference>
<dbReference type="RefSeq" id="WP_270896905.1">
    <property type="nucleotide sequence ID" value="NZ_JBHSPF010000058.1"/>
</dbReference>
<dbReference type="Gene3D" id="1.10.490.10">
    <property type="entry name" value="Globins"/>
    <property type="match status" value="1"/>
</dbReference>
<comment type="caution">
    <text evidence="3">The sequence shown here is derived from an EMBL/GenBank/DDBJ whole genome shotgun (WGS) entry which is preliminary data.</text>
</comment>
<dbReference type="PANTHER" id="PTHR33745:SF3">
    <property type="entry name" value="RSBT CO-ANTAGONIST PROTEIN RSBRC"/>
    <property type="match status" value="1"/>
</dbReference>
<keyword evidence="4" id="KW-1185">Reference proteome</keyword>
<dbReference type="InterPro" id="IPR036513">
    <property type="entry name" value="STAS_dom_sf"/>
</dbReference>
<protein>
    <submittedName>
        <fullName evidence="3">STAS domain-containing protein</fullName>
    </submittedName>
</protein>
<gene>
    <name evidence="3" type="ORF">ACFPTR_10505</name>
</gene>
<dbReference type="Pfam" id="PF08678">
    <property type="entry name" value="Rsbr_N"/>
    <property type="match status" value="1"/>
</dbReference>
<dbReference type="PANTHER" id="PTHR33745">
    <property type="entry name" value="RSBT ANTAGONIST PROTEIN RSBS-RELATED"/>
    <property type="match status" value="1"/>
</dbReference>
<dbReference type="Proteomes" id="UP001596143">
    <property type="component" value="Unassembled WGS sequence"/>
</dbReference>